<dbReference type="GO" id="GO:0000175">
    <property type="term" value="F:3'-5'-RNA exonuclease activity"/>
    <property type="evidence" value="ECO:0007669"/>
    <property type="project" value="TreeGrafter"/>
</dbReference>
<keyword evidence="3" id="KW-1185">Reference proteome</keyword>
<dbReference type="AlphaFoldDB" id="A0A0D8JDM3"/>
<evidence type="ECO:0000259" key="1">
    <source>
        <dbReference type="Pfam" id="PF03372"/>
    </source>
</evidence>
<dbReference type="PANTHER" id="PTHR12121">
    <property type="entry name" value="CARBON CATABOLITE REPRESSOR PROTEIN 4"/>
    <property type="match status" value="1"/>
</dbReference>
<dbReference type="PATRIC" id="fig|1544798.3.peg.1284"/>
<dbReference type="CDD" id="cd09083">
    <property type="entry name" value="EEP-1"/>
    <property type="match status" value="1"/>
</dbReference>
<dbReference type="InterPro" id="IPR036691">
    <property type="entry name" value="Endo/exonu/phosph_ase_sf"/>
</dbReference>
<proteinExistence type="predicted"/>
<dbReference type="OrthoDB" id="9793162at2"/>
<evidence type="ECO:0000313" key="3">
    <source>
        <dbReference type="Proteomes" id="UP000032544"/>
    </source>
</evidence>
<reference evidence="2 3" key="1">
    <citation type="submission" date="2014-09" db="EMBL/GenBank/DDBJ databases">
        <title>Draft Genome Sequence of Draconibacterium sp. JN14CK-3.</title>
        <authorList>
            <person name="Dong C."/>
            <person name="Lai Q."/>
            <person name="Shao Z."/>
        </authorList>
    </citation>
    <scope>NUCLEOTIDE SEQUENCE [LARGE SCALE GENOMIC DNA]</scope>
    <source>
        <strain evidence="2 3">JN14CK-3</strain>
    </source>
</reference>
<protein>
    <recommendedName>
        <fullName evidence="1">Endonuclease/exonuclease/phosphatase domain-containing protein</fullName>
    </recommendedName>
</protein>
<dbReference type="InterPro" id="IPR005135">
    <property type="entry name" value="Endo/exonuclease/phosphatase"/>
</dbReference>
<dbReference type="RefSeq" id="WP_045026805.1">
    <property type="nucleotide sequence ID" value="NZ_JRHC01000001.1"/>
</dbReference>
<dbReference type="SUPFAM" id="SSF56219">
    <property type="entry name" value="DNase I-like"/>
    <property type="match status" value="1"/>
</dbReference>
<dbReference type="Pfam" id="PF03372">
    <property type="entry name" value="Exo_endo_phos"/>
    <property type="match status" value="1"/>
</dbReference>
<organism evidence="2 3">
    <name type="scientific">Draconibacterium sediminis</name>
    <dbReference type="NCBI Taxonomy" id="1544798"/>
    <lineage>
        <taxon>Bacteria</taxon>
        <taxon>Pseudomonadati</taxon>
        <taxon>Bacteroidota</taxon>
        <taxon>Bacteroidia</taxon>
        <taxon>Marinilabiliales</taxon>
        <taxon>Prolixibacteraceae</taxon>
        <taxon>Draconibacterium</taxon>
    </lineage>
</organism>
<comment type="caution">
    <text evidence="2">The sequence shown here is derived from an EMBL/GenBank/DDBJ whole genome shotgun (WGS) entry which is preliminary data.</text>
</comment>
<evidence type="ECO:0000313" key="2">
    <source>
        <dbReference type="EMBL" id="KJF45040.1"/>
    </source>
</evidence>
<gene>
    <name evidence="2" type="ORF">LH29_06395</name>
</gene>
<accession>A0A0D8JDM3</accession>
<dbReference type="STRING" id="1544798.LH29_06395"/>
<dbReference type="EMBL" id="JRHC01000001">
    <property type="protein sequence ID" value="KJF45040.1"/>
    <property type="molecule type" value="Genomic_DNA"/>
</dbReference>
<feature type="domain" description="Endonuclease/exonuclease/phosphatase" evidence="1">
    <location>
        <begin position="24"/>
        <end position="267"/>
    </location>
</feature>
<sequence length="277" mass="31318">MKRLILGILLLFPTILFAQQMNVMTFNIRMNTASDGVNAWPNRIEMVNGLLHFYDPDVFGLQEALFGQLLDIEKGLPEYKWFGVGRDDGDKAGEFMPIFYNPKKLILEEKGHFWLSENCNEPGLGWDAACNRIVTWGKFKSKVTGKKFFVFNTHFDHVGVEARKNSAKLIHEKMEEFTAGSGLPVILTGDFNLTPETQPIALIKGYMSDSREVTQEPPYGPVGTYNGFKPGSEGDNRIDYIFVNDKIKVLEYAAISDTKEGRSPSDHLPIFVQIQLK</sequence>
<dbReference type="InterPro" id="IPR050410">
    <property type="entry name" value="CCR4/nocturin_mRNA_transcr"/>
</dbReference>
<name>A0A0D8JDM3_9BACT</name>
<dbReference type="Proteomes" id="UP000032544">
    <property type="component" value="Unassembled WGS sequence"/>
</dbReference>
<dbReference type="PANTHER" id="PTHR12121:SF36">
    <property type="entry name" value="ENDONUCLEASE_EXONUCLEASE_PHOSPHATASE DOMAIN-CONTAINING PROTEIN"/>
    <property type="match status" value="1"/>
</dbReference>
<dbReference type="Gene3D" id="3.60.10.10">
    <property type="entry name" value="Endonuclease/exonuclease/phosphatase"/>
    <property type="match status" value="1"/>
</dbReference>